<dbReference type="Gene3D" id="3.10.100.10">
    <property type="entry name" value="Mannose-Binding Protein A, subunit A"/>
    <property type="match status" value="1"/>
</dbReference>
<dbReference type="SMART" id="SM00034">
    <property type="entry name" value="CLECT"/>
    <property type="match status" value="1"/>
</dbReference>
<feature type="domain" description="C-type lectin" evidence="5">
    <location>
        <begin position="133"/>
        <end position="250"/>
    </location>
</feature>
<dbReference type="GeneID" id="114450801"/>
<keyword evidence="2" id="KW-0430">Lectin</keyword>
<reference evidence="7" key="1">
    <citation type="submission" date="2025-08" db="UniProtKB">
        <authorList>
            <consortium name="RefSeq"/>
        </authorList>
    </citation>
    <scope>IDENTIFICATION</scope>
</reference>
<evidence type="ECO:0000256" key="4">
    <source>
        <dbReference type="SAM" id="Phobius"/>
    </source>
</evidence>
<dbReference type="PROSITE" id="PS50041">
    <property type="entry name" value="C_TYPE_LECTIN_2"/>
    <property type="match status" value="1"/>
</dbReference>
<feature type="transmembrane region" description="Helical" evidence="4">
    <location>
        <begin position="53"/>
        <end position="77"/>
    </location>
</feature>
<keyword evidence="3" id="KW-1015">Disulfide bond</keyword>
<dbReference type="OrthoDB" id="6133475at2759"/>
<keyword evidence="4" id="KW-1133">Transmembrane helix</keyword>
<dbReference type="PANTHER" id="PTHR46746">
    <property type="entry name" value="KILLER CELL LECTIN-LIKE RECEPTOR SUBFAMILY F MEMBER 2"/>
    <property type="match status" value="1"/>
</dbReference>
<dbReference type="InterPro" id="IPR051379">
    <property type="entry name" value="C-type_Lectin_Receptor_IMM"/>
</dbReference>
<dbReference type="InterPro" id="IPR001304">
    <property type="entry name" value="C-type_lectin-like"/>
</dbReference>
<dbReference type="InterPro" id="IPR016186">
    <property type="entry name" value="C-type_lectin-like/link_sf"/>
</dbReference>
<dbReference type="InterPro" id="IPR016187">
    <property type="entry name" value="CTDL_fold"/>
</dbReference>
<dbReference type="PANTHER" id="PTHR46746:SF9">
    <property type="entry name" value="CD209 ANTIGEN-LIKE PROTEIN C-LIKE"/>
    <property type="match status" value="1"/>
</dbReference>
<protein>
    <submittedName>
        <fullName evidence="7">CD209 antigen-like protein E isoform X1</fullName>
    </submittedName>
</protein>
<dbReference type="CDD" id="cd03593">
    <property type="entry name" value="CLECT_NK_receptors_like"/>
    <property type="match status" value="1"/>
</dbReference>
<evidence type="ECO:0000256" key="3">
    <source>
        <dbReference type="ARBA" id="ARBA00023157"/>
    </source>
</evidence>
<dbReference type="InParanoid" id="A0A6P7K8Y5"/>
<evidence type="ECO:0000259" key="5">
    <source>
        <dbReference type="PROSITE" id="PS50041"/>
    </source>
</evidence>
<organism evidence="6 7">
    <name type="scientific">Parambassis ranga</name>
    <name type="common">Indian glassy fish</name>
    <dbReference type="NCBI Taxonomy" id="210632"/>
    <lineage>
        <taxon>Eukaryota</taxon>
        <taxon>Metazoa</taxon>
        <taxon>Chordata</taxon>
        <taxon>Craniata</taxon>
        <taxon>Vertebrata</taxon>
        <taxon>Euteleostomi</taxon>
        <taxon>Actinopterygii</taxon>
        <taxon>Neopterygii</taxon>
        <taxon>Teleostei</taxon>
        <taxon>Neoteleostei</taxon>
        <taxon>Acanthomorphata</taxon>
        <taxon>Ovalentaria</taxon>
        <taxon>Ambassidae</taxon>
        <taxon>Parambassis</taxon>
    </lineage>
</organism>
<keyword evidence="4" id="KW-0812">Transmembrane</keyword>
<evidence type="ECO:0000256" key="1">
    <source>
        <dbReference type="ARBA" id="ARBA00004167"/>
    </source>
</evidence>
<evidence type="ECO:0000313" key="6">
    <source>
        <dbReference type="Proteomes" id="UP000515145"/>
    </source>
</evidence>
<keyword evidence="6" id="KW-1185">Reference proteome</keyword>
<dbReference type="AlphaFoldDB" id="A0A6P7K8Y5"/>
<dbReference type="InterPro" id="IPR033992">
    <property type="entry name" value="NKR-like_CTLD"/>
</dbReference>
<dbReference type="GO" id="GO:0030246">
    <property type="term" value="F:carbohydrate binding"/>
    <property type="evidence" value="ECO:0007669"/>
    <property type="project" value="UniProtKB-KW"/>
</dbReference>
<proteinExistence type="predicted"/>
<dbReference type="Proteomes" id="UP000515145">
    <property type="component" value="Chromosome 18"/>
</dbReference>
<dbReference type="RefSeq" id="XP_028284992.1">
    <property type="nucleotide sequence ID" value="XM_028429191.1"/>
</dbReference>
<gene>
    <name evidence="7" type="primary">LOC114450801</name>
</gene>
<evidence type="ECO:0000256" key="2">
    <source>
        <dbReference type="ARBA" id="ARBA00022734"/>
    </source>
</evidence>
<dbReference type="GO" id="GO:0016020">
    <property type="term" value="C:membrane"/>
    <property type="evidence" value="ECO:0007669"/>
    <property type="project" value="UniProtKB-SubCell"/>
</dbReference>
<keyword evidence="4" id="KW-0472">Membrane</keyword>
<accession>A0A6P7K8Y5</accession>
<comment type="subcellular location">
    <subcellularLocation>
        <location evidence="1">Membrane</location>
        <topology evidence="1">Single-pass membrane protein</topology>
    </subcellularLocation>
</comment>
<dbReference type="SUPFAM" id="SSF56436">
    <property type="entry name" value="C-type lectin-like"/>
    <property type="match status" value="1"/>
</dbReference>
<name>A0A6P7K8Y5_9TELE</name>
<dbReference type="Pfam" id="PF00059">
    <property type="entry name" value="Lectin_C"/>
    <property type="match status" value="1"/>
</dbReference>
<evidence type="ECO:0000313" key="7">
    <source>
        <dbReference type="RefSeq" id="XP_028284992.1"/>
    </source>
</evidence>
<sequence>MRICQIKKNSRCERTCSSSMDSSLGRQEDDAKRETLTDTGYCQRCHLTPGITVTMATISVIIGIFIFFILFVTWTAAPKVDQSSIVSGTELLEQCHKERHDLNLMLHTVTQGLWDLCVEDSRCRLCPDGWLWWGGHCYFFSSGLQENRQWNESTEFCQQHNSSLAIIRDSAEMDFIQGEMLKFSQVPFLWVGLTDTKQEGQWLWEDGTDVQHYMPLEVQWDADHRDCADLRGDGSVFAADCEAYGPWVCKRAS</sequence>